<keyword evidence="4 7" id="KW-0812">Transmembrane</keyword>
<evidence type="ECO:0000256" key="4">
    <source>
        <dbReference type="ARBA" id="ARBA00022692"/>
    </source>
</evidence>
<dbReference type="InterPro" id="IPR035906">
    <property type="entry name" value="MetI-like_sf"/>
</dbReference>
<feature type="transmembrane region" description="Helical" evidence="7">
    <location>
        <begin position="126"/>
        <end position="144"/>
    </location>
</feature>
<dbReference type="PROSITE" id="PS50928">
    <property type="entry name" value="ABC_TM1"/>
    <property type="match status" value="1"/>
</dbReference>
<organism evidence="9">
    <name type="scientific">marine metagenome</name>
    <dbReference type="NCBI Taxonomy" id="408172"/>
    <lineage>
        <taxon>unclassified sequences</taxon>
        <taxon>metagenomes</taxon>
        <taxon>ecological metagenomes</taxon>
    </lineage>
</organism>
<feature type="transmembrane region" description="Helical" evidence="7">
    <location>
        <begin position="99"/>
        <end position="120"/>
    </location>
</feature>
<dbReference type="Gene3D" id="1.10.3720.10">
    <property type="entry name" value="MetI-like"/>
    <property type="match status" value="1"/>
</dbReference>
<feature type="transmembrane region" description="Helical" evidence="7">
    <location>
        <begin position="258"/>
        <end position="276"/>
    </location>
</feature>
<dbReference type="InterPro" id="IPR000515">
    <property type="entry name" value="MetI-like"/>
</dbReference>
<dbReference type="CDD" id="cd06261">
    <property type="entry name" value="TM_PBP2"/>
    <property type="match status" value="1"/>
</dbReference>
<dbReference type="GO" id="GO:0055085">
    <property type="term" value="P:transmembrane transport"/>
    <property type="evidence" value="ECO:0007669"/>
    <property type="project" value="InterPro"/>
</dbReference>
<evidence type="ECO:0000256" key="2">
    <source>
        <dbReference type="ARBA" id="ARBA00022448"/>
    </source>
</evidence>
<protein>
    <recommendedName>
        <fullName evidence="8">ABC transmembrane type-1 domain-containing protein</fullName>
    </recommendedName>
</protein>
<feature type="transmembrane region" description="Helical" evidence="7">
    <location>
        <begin position="66"/>
        <end position="87"/>
    </location>
</feature>
<name>A0A381T6T9_9ZZZZ</name>
<dbReference type="PANTHER" id="PTHR43005:SF1">
    <property type="entry name" value="SPERMIDINE_PUTRESCINE TRANSPORT SYSTEM PERMEASE PROTEIN"/>
    <property type="match status" value="1"/>
</dbReference>
<dbReference type="GO" id="GO:0005886">
    <property type="term" value="C:plasma membrane"/>
    <property type="evidence" value="ECO:0007669"/>
    <property type="project" value="UniProtKB-SubCell"/>
</dbReference>
<dbReference type="SUPFAM" id="SSF160964">
    <property type="entry name" value="MalF N-terminal region-like"/>
    <property type="match status" value="1"/>
</dbReference>
<feature type="transmembrane region" description="Helical" evidence="7">
    <location>
        <begin position="156"/>
        <end position="175"/>
    </location>
</feature>
<comment type="subcellular location">
    <subcellularLocation>
        <location evidence="1">Cell membrane</location>
        <topology evidence="1">Multi-pass membrane protein</topology>
    </subcellularLocation>
</comment>
<dbReference type="EMBL" id="UINC01004058">
    <property type="protein sequence ID" value="SVA11444.1"/>
    <property type="molecule type" value="Genomic_DNA"/>
</dbReference>
<sequence length="280" mass="32210">MKQTPYFFILPSILILAFTSLYPICYSIYYSFFNWRWGNEKDFVGISNYIFLLTDKDFWIIIKNTFVFAFFACLIEIILGVLLAIYIDRIKYGSTIIRTLLLIPLMISGISVTMLFKVILDNMFGIIPYFLSFIGIKSNFFGSYDAAMPTIIGLDVWWQTSFVFIIILAGFQSIPSEPIEAAKMDGASEWEITRYIRLPMIRSLLFLVLIFRSIDTLKVFDIIWGTTGGGPGLATEALQTYAYRVAYSFLEMSKSMTVMVLFSIVVIFLTITYSRFNKDI</sequence>
<gene>
    <name evidence="9" type="ORF">METZ01_LOCUS64298</name>
</gene>
<evidence type="ECO:0000256" key="1">
    <source>
        <dbReference type="ARBA" id="ARBA00004651"/>
    </source>
</evidence>
<keyword evidence="3" id="KW-1003">Cell membrane</keyword>
<evidence type="ECO:0000259" key="8">
    <source>
        <dbReference type="PROSITE" id="PS50928"/>
    </source>
</evidence>
<reference evidence="9" key="1">
    <citation type="submission" date="2018-05" db="EMBL/GenBank/DDBJ databases">
        <authorList>
            <person name="Lanie J.A."/>
            <person name="Ng W.-L."/>
            <person name="Kazmierczak K.M."/>
            <person name="Andrzejewski T.M."/>
            <person name="Davidsen T.M."/>
            <person name="Wayne K.J."/>
            <person name="Tettelin H."/>
            <person name="Glass J.I."/>
            <person name="Rusch D."/>
            <person name="Podicherti R."/>
            <person name="Tsui H.-C.T."/>
            <person name="Winkler M.E."/>
        </authorList>
    </citation>
    <scope>NUCLEOTIDE SEQUENCE</scope>
</reference>
<accession>A0A381T6T9</accession>
<evidence type="ECO:0000313" key="9">
    <source>
        <dbReference type="EMBL" id="SVA11444.1"/>
    </source>
</evidence>
<dbReference type="PANTHER" id="PTHR43005">
    <property type="entry name" value="BLR7065 PROTEIN"/>
    <property type="match status" value="1"/>
</dbReference>
<keyword evidence="5 7" id="KW-1133">Transmembrane helix</keyword>
<proteinExistence type="predicted"/>
<feature type="transmembrane region" description="Helical" evidence="7">
    <location>
        <begin position="7"/>
        <end position="29"/>
    </location>
</feature>
<keyword evidence="6 7" id="KW-0472">Membrane</keyword>
<dbReference type="Pfam" id="PF00528">
    <property type="entry name" value="BPD_transp_1"/>
    <property type="match status" value="1"/>
</dbReference>
<dbReference type="AlphaFoldDB" id="A0A381T6T9"/>
<evidence type="ECO:0000256" key="7">
    <source>
        <dbReference type="SAM" id="Phobius"/>
    </source>
</evidence>
<evidence type="ECO:0000256" key="6">
    <source>
        <dbReference type="ARBA" id="ARBA00023136"/>
    </source>
</evidence>
<evidence type="ECO:0000256" key="5">
    <source>
        <dbReference type="ARBA" id="ARBA00022989"/>
    </source>
</evidence>
<keyword evidence="2" id="KW-0813">Transport</keyword>
<feature type="domain" description="ABC transmembrane type-1" evidence="8">
    <location>
        <begin position="62"/>
        <end position="271"/>
    </location>
</feature>
<evidence type="ECO:0000256" key="3">
    <source>
        <dbReference type="ARBA" id="ARBA00022475"/>
    </source>
</evidence>
<dbReference type="SUPFAM" id="SSF161098">
    <property type="entry name" value="MetI-like"/>
    <property type="match status" value="1"/>
</dbReference>